<evidence type="ECO:0000256" key="1">
    <source>
        <dbReference type="ARBA" id="ARBA00022669"/>
    </source>
</evidence>
<name>A0ABQ9P400_9PEZI</name>
<dbReference type="PROSITE" id="PS50941">
    <property type="entry name" value="CHIT_BIND_I_2"/>
    <property type="match status" value="1"/>
</dbReference>
<evidence type="ECO:0000256" key="4">
    <source>
        <dbReference type="PROSITE-ProRule" id="PRU00261"/>
    </source>
</evidence>
<feature type="domain" description="Chitin-binding type-1" evidence="7">
    <location>
        <begin position="224"/>
        <end position="270"/>
    </location>
</feature>
<organism evidence="8 9">
    <name type="scientific">Coniosporium apollinis</name>
    <dbReference type="NCBI Taxonomy" id="61459"/>
    <lineage>
        <taxon>Eukaryota</taxon>
        <taxon>Fungi</taxon>
        <taxon>Dikarya</taxon>
        <taxon>Ascomycota</taxon>
        <taxon>Pezizomycotina</taxon>
        <taxon>Dothideomycetes</taxon>
        <taxon>Dothideomycetes incertae sedis</taxon>
        <taxon>Coniosporium</taxon>
    </lineage>
</organism>
<evidence type="ECO:0000256" key="6">
    <source>
        <dbReference type="SAM" id="SignalP"/>
    </source>
</evidence>
<dbReference type="SMART" id="SM00223">
    <property type="entry name" value="APPLE"/>
    <property type="match status" value="1"/>
</dbReference>
<dbReference type="Proteomes" id="UP001172684">
    <property type="component" value="Unassembled WGS sequence"/>
</dbReference>
<dbReference type="Gene3D" id="3.30.60.10">
    <property type="entry name" value="Endochitinase-like"/>
    <property type="match status" value="1"/>
</dbReference>
<evidence type="ECO:0000256" key="2">
    <source>
        <dbReference type="ARBA" id="ARBA00022737"/>
    </source>
</evidence>
<feature type="compositionally biased region" description="Polar residues" evidence="5">
    <location>
        <begin position="324"/>
        <end position="337"/>
    </location>
</feature>
<comment type="caution">
    <text evidence="4">Lacks conserved residue(s) required for the propagation of feature annotation.</text>
</comment>
<feature type="chain" id="PRO_5046852024" description="Chitin-binding type-1 domain-containing protein" evidence="6">
    <location>
        <begin position="19"/>
        <end position="577"/>
    </location>
</feature>
<keyword evidence="3 4" id="KW-1015">Disulfide bond</keyword>
<keyword evidence="6" id="KW-0732">Signal</keyword>
<gene>
    <name evidence="8" type="ORF">H2201_000667</name>
</gene>
<dbReference type="InterPro" id="IPR001002">
    <property type="entry name" value="Chitin-bd_1"/>
</dbReference>
<feature type="region of interest" description="Disordered" evidence="5">
    <location>
        <begin position="123"/>
        <end position="177"/>
    </location>
</feature>
<dbReference type="EMBL" id="JAPDRL010000003">
    <property type="protein sequence ID" value="KAJ9669315.1"/>
    <property type="molecule type" value="Genomic_DNA"/>
</dbReference>
<feature type="region of interest" description="Disordered" evidence="5">
    <location>
        <begin position="300"/>
        <end position="337"/>
    </location>
</feature>
<feature type="signal peptide" evidence="6">
    <location>
        <begin position="1"/>
        <end position="18"/>
    </location>
</feature>
<proteinExistence type="predicted"/>
<evidence type="ECO:0000313" key="8">
    <source>
        <dbReference type="EMBL" id="KAJ9669315.1"/>
    </source>
</evidence>
<dbReference type="Pfam" id="PF14295">
    <property type="entry name" value="PAN_4"/>
    <property type="match status" value="1"/>
</dbReference>
<feature type="compositionally biased region" description="Polar residues" evidence="5">
    <location>
        <begin position="123"/>
        <end position="137"/>
    </location>
</feature>
<protein>
    <recommendedName>
        <fullName evidence="7">Chitin-binding type-1 domain-containing protein</fullName>
    </recommendedName>
</protein>
<dbReference type="SUPFAM" id="SSF57016">
    <property type="entry name" value="Plant lectins/antimicrobial peptides"/>
    <property type="match status" value="1"/>
</dbReference>
<evidence type="ECO:0000256" key="3">
    <source>
        <dbReference type="ARBA" id="ARBA00023157"/>
    </source>
</evidence>
<accession>A0ABQ9P400</accession>
<evidence type="ECO:0000259" key="7">
    <source>
        <dbReference type="PROSITE" id="PS50941"/>
    </source>
</evidence>
<keyword evidence="1 4" id="KW-0147">Chitin-binding</keyword>
<feature type="compositionally biased region" description="Low complexity" evidence="5">
    <location>
        <begin position="313"/>
        <end position="323"/>
    </location>
</feature>
<sequence>MKVTAAFFIAGAALTATAQSTGKATASASSLACPASNGQNFAIAGSTYRLDCNKDYYGGDMPKGLVWVASIEACMAQCGATNGCVAFGYVPGSGNRPCYLKHKLRTGVSSTTVWSGVKISGNASGSGNATASTTPAVGSTKPVASTAASNSTTKPASTTAATNSTKPATSTAASNATVKHASTTAASNSTKPASTTAFLNSTAPLASNTTSTAAAKPTLVVSEHGSCGIRNGQHCLGSLFGDCCSQWGYCGSREPWCGEGCDPKYGECGLNATSPFLDSSRLTTTLTSTISSSVTVTHTMVDEDADTPPSTPPTSTKPGSTSTNASDKPSTASGGVSPTVTVTITAGCSFTPPSTTAVPSSTASPATQSDVTRVPAILAAMNFTLASNTSIPLSNLSSTPTPPSSGVSGASTASTATSATAFPTALGILFPYPFKIQASYNNKKIGYLQLSTFSLTITPDLKTATEFKYTNRGYLLAYPAGDGVLLFCTAAAASSSDNAGGAVIEMQPASAVLSKEGRMGEGLVNWSLKSDRGLAAKSFALGAEVLMVCEEGGKGVRIGKSVGRGCGAVKLEAVYHY</sequence>
<dbReference type="CDD" id="cd11618">
    <property type="entry name" value="ChtBD1_1"/>
    <property type="match status" value="1"/>
</dbReference>
<dbReference type="InterPro" id="IPR000177">
    <property type="entry name" value="Apple"/>
</dbReference>
<feature type="disulfide bond" evidence="4">
    <location>
        <begin position="243"/>
        <end position="257"/>
    </location>
</feature>
<reference evidence="8" key="1">
    <citation type="submission" date="2022-10" db="EMBL/GenBank/DDBJ databases">
        <title>Culturing micro-colonial fungi from biological soil crusts in the Mojave desert and describing Neophaeococcomyces mojavensis, and introducing the new genera and species Taxawa tesnikishii.</title>
        <authorList>
            <person name="Kurbessoian T."/>
            <person name="Stajich J.E."/>
        </authorList>
    </citation>
    <scope>NUCLEOTIDE SEQUENCE</scope>
    <source>
        <strain evidence="8">TK_1</strain>
    </source>
</reference>
<keyword evidence="2" id="KW-0677">Repeat</keyword>
<evidence type="ECO:0000256" key="5">
    <source>
        <dbReference type="SAM" id="MobiDB-lite"/>
    </source>
</evidence>
<keyword evidence="9" id="KW-1185">Reference proteome</keyword>
<dbReference type="CDD" id="cd01100">
    <property type="entry name" value="APPLE_Factor_XI_like"/>
    <property type="match status" value="1"/>
</dbReference>
<feature type="compositionally biased region" description="Low complexity" evidence="5">
    <location>
        <begin position="144"/>
        <end position="177"/>
    </location>
</feature>
<dbReference type="InterPro" id="IPR003609">
    <property type="entry name" value="Pan_app"/>
</dbReference>
<evidence type="ECO:0000313" key="9">
    <source>
        <dbReference type="Proteomes" id="UP001172684"/>
    </source>
</evidence>
<dbReference type="Gene3D" id="3.50.4.10">
    <property type="entry name" value="Hepatocyte Growth Factor"/>
    <property type="match status" value="1"/>
</dbReference>
<comment type="caution">
    <text evidence="8">The sequence shown here is derived from an EMBL/GenBank/DDBJ whole genome shotgun (WGS) entry which is preliminary data.</text>
</comment>
<dbReference type="InterPro" id="IPR036861">
    <property type="entry name" value="Endochitinase-like_sf"/>
</dbReference>